<feature type="domain" description="SLS1 C-terminal" evidence="4">
    <location>
        <begin position="453"/>
        <end position="760"/>
    </location>
</feature>
<organism evidence="5 6">
    <name type="scientific">Cucurbitaria berberidis CBS 394.84</name>
    <dbReference type="NCBI Taxonomy" id="1168544"/>
    <lineage>
        <taxon>Eukaryota</taxon>
        <taxon>Fungi</taxon>
        <taxon>Dikarya</taxon>
        <taxon>Ascomycota</taxon>
        <taxon>Pezizomycotina</taxon>
        <taxon>Dothideomycetes</taxon>
        <taxon>Pleosporomycetidae</taxon>
        <taxon>Pleosporales</taxon>
        <taxon>Pleosporineae</taxon>
        <taxon>Cucurbitariaceae</taxon>
        <taxon>Cucurbitaria</taxon>
    </lineage>
</organism>
<dbReference type="InterPro" id="IPR048401">
    <property type="entry name" value="SLS1_C"/>
</dbReference>
<dbReference type="Pfam" id="PF14611">
    <property type="entry name" value="KH_SLS1_1"/>
    <property type="match status" value="1"/>
</dbReference>
<evidence type="ECO:0000259" key="4">
    <source>
        <dbReference type="Pfam" id="PF20778"/>
    </source>
</evidence>
<evidence type="ECO:0000256" key="1">
    <source>
        <dbReference type="SAM" id="MobiDB-lite"/>
    </source>
</evidence>
<gene>
    <name evidence="5" type="ORF">K460DRAFT_378289</name>
</gene>
<feature type="domain" description="SLS1 N-terminal" evidence="3">
    <location>
        <begin position="137"/>
        <end position="267"/>
    </location>
</feature>
<evidence type="ECO:0000259" key="2">
    <source>
        <dbReference type="Pfam" id="PF14611"/>
    </source>
</evidence>
<accession>A0A9P4GD50</accession>
<dbReference type="RefSeq" id="XP_040785617.1">
    <property type="nucleotide sequence ID" value="XM_040935059.1"/>
</dbReference>
<feature type="compositionally biased region" description="Polar residues" evidence="1">
    <location>
        <begin position="837"/>
        <end position="847"/>
    </location>
</feature>
<name>A0A9P4GD50_9PLEO</name>
<dbReference type="InterPro" id="IPR032741">
    <property type="entry name" value="Sls1_KH-1"/>
</dbReference>
<dbReference type="Proteomes" id="UP000800039">
    <property type="component" value="Unassembled WGS sequence"/>
</dbReference>
<feature type="region of interest" description="Disordered" evidence="1">
    <location>
        <begin position="796"/>
        <end position="897"/>
    </location>
</feature>
<proteinExistence type="predicted"/>
<feature type="region of interest" description="Disordered" evidence="1">
    <location>
        <begin position="473"/>
        <end position="494"/>
    </location>
</feature>
<dbReference type="Pfam" id="PF20776">
    <property type="entry name" value="SLS1_N"/>
    <property type="match status" value="1"/>
</dbReference>
<dbReference type="PANTHER" id="PTHR37919">
    <property type="entry name" value="PROTEIN CBG05606"/>
    <property type="match status" value="1"/>
</dbReference>
<evidence type="ECO:0000259" key="3">
    <source>
        <dbReference type="Pfam" id="PF20776"/>
    </source>
</evidence>
<dbReference type="OrthoDB" id="5392646at2759"/>
<reference evidence="5" key="1">
    <citation type="submission" date="2020-01" db="EMBL/GenBank/DDBJ databases">
        <authorList>
            <consortium name="DOE Joint Genome Institute"/>
            <person name="Haridas S."/>
            <person name="Albert R."/>
            <person name="Binder M."/>
            <person name="Bloem J."/>
            <person name="Labutti K."/>
            <person name="Salamov A."/>
            <person name="Andreopoulos B."/>
            <person name="Baker S.E."/>
            <person name="Barry K."/>
            <person name="Bills G."/>
            <person name="Bluhm B.H."/>
            <person name="Cannon C."/>
            <person name="Castanera R."/>
            <person name="Culley D.E."/>
            <person name="Daum C."/>
            <person name="Ezra D."/>
            <person name="Gonzalez J.B."/>
            <person name="Henrissat B."/>
            <person name="Kuo A."/>
            <person name="Liang C."/>
            <person name="Lipzen A."/>
            <person name="Lutzoni F."/>
            <person name="Magnuson J."/>
            <person name="Mondo S."/>
            <person name="Nolan M."/>
            <person name="Ohm R."/>
            <person name="Pangilinan J."/>
            <person name="Park H.-J."/>
            <person name="Ramirez L."/>
            <person name="Alfaro M."/>
            <person name="Sun H."/>
            <person name="Tritt A."/>
            <person name="Yoshinaga Y."/>
            <person name="Zwiers L.-H."/>
            <person name="Turgeon B.G."/>
            <person name="Goodwin S.B."/>
            <person name="Spatafora J.W."/>
            <person name="Crous P.W."/>
            <person name="Grigoriev I.V."/>
        </authorList>
    </citation>
    <scope>NUCLEOTIDE SEQUENCE</scope>
    <source>
        <strain evidence="5">CBS 394.84</strain>
    </source>
</reference>
<feature type="compositionally biased region" description="Basic and acidic residues" evidence="1">
    <location>
        <begin position="819"/>
        <end position="831"/>
    </location>
</feature>
<dbReference type="Pfam" id="PF20778">
    <property type="entry name" value="SLS1_C"/>
    <property type="match status" value="1"/>
</dbReference>
<dbReference type="AlphaFoldDB" id="A0A9P4GD50"/>
<evidence type="ECO:0000313" key="5">
    <source>
        <dbReference type="EMBL" id="KAF1843054.1"/>
    </source>
</evidence>
<keyword evidence="6" id="KW-1185">Reference proteome</keyword>
<dbReference type="GeneID" id="63852310"/>
<protein>
    <submittedName>
        <fullName evidence="5">Uncharacterized protein</fullName>
    </submittedName>
</protein>
<feature type="domain" description="SLS1 first KH" evidence="2">
    <location>
        <begin position="275"/>
        <end position="345"/>
    </location>
</feature>
<dbReference type="GO" id="GO:0005743">
    <property type="term" value="C:mitochondrial inner membrane"/>
    <property type="evidence" value="ECO:0007669"/>
    <property type="project" value="InterPro"/>
</dbReference>
<dbReference type="EMBL" id="ML976617">
    <property type="protein sequence ID" value="KAF1843054.1"/>
    <property type="molecule type" value="Genomic_DNA"/>
</dbReference>
<dbReference type="InterPro" id="IPR048400">
    <property type="entry name" value="SLS1_N"/>
</dbReference>
<sequence>MLAPRASGAFVCLRCEIGLARPRITAVHRRTSHANFSASTARQDGADELQKLSQTQQSGLKITREFQPLNRIRKRKGKVLRETSAKLNGLKRLGDDADILVLQEVIESAREEAVVNPDKIEFLDVPDILASLQEDRDLTPEELYKQIESLCPKTHVGPNEPHYVRQTTFVKLIRLLTDGFTQKQLLAFYSAAKNIQQERVYKEVIDGLRGEKGTVKRPVERTEWQPGTTPIHKRLPGFDLKRHRFKSKTVSKQLLVDRILRDVWNLVLLEEIEAPGEIELLLKPWQITLLSSGGAHVENKTKLDEIGRARRAKLQIFLQHSVLRITADKHTAEYAANDVEEALQNAEGKRLQLKTWQPLLVNEKVPKNDKLISLFTQNDLDTVMNLTRTSIQGAGDTMLMIKGFSKSAVEEAERTLIRLLPLKGSPTRTIDMLELDADKSSSYLLPIFPEKNSLDHTYRDLKLGRWSLPVRRLPEPESTDNQEQTEAVEHIDQTPKSVHELINRVVAIFRGSADEVSQPTDEVGNWTLEPEYKLSAEFGQALFPLEQAHANKAFESVSSQSLQSPYLPTIPGLSSLLTSPHFCTTKRMQMPSLLYDFIASPEQQSSDASQTHPSLHIQMRPGRNGGKATLYKLSLGFQQRIHDVLLPNQAVDVRFFRYGRLRYRTTDIDKNVQQWVDAVVANIESGGRLTAPSLHIQIPKWIIPDSASDTKGMRTVTYLFSGIQFRQSATGHFLGTDVSYSTVQSGKLGANGGSLTAYLNRGYGEMLLLDESSLKAFVRRCLTMVDKITEASAQTLPASKVLNPRRDDSERKMKRAGHHERQEQLADDETKLLPTESAPTQQEQSAVSGEGSEDPHSSTIPAPEEPEEPSVQSQAVNEHGKSEEAQADGSLPLKSST</sequence>
<comment type="caution">
    <text evidence="5">The sequence shown here is derived from an EMBL/GenBank/DDBJ whole genome shotgun (WGS) entry which is preliminary data.</text>
</comment>
<evidence type="ECO:0000313" key="6">
    <source>
        <dbReference type="Proteomes" id="UP000800039"/>
    </source>
</evidence>
<dbReference type="PANTHER" id="PTHR37919:SF2">
    <property type="entry name" value="EXPERA DOMAIN-CONTAINING PROTEIN"/>
    <property type="match status" value="1"/>
</dbReference>